<dbReference type="InterPro" id="IPR046674">
    <property type="entry name" value="DUF6544"/>
</dbReference>
<proteinExistence type="predicted"/>
<dbReference type="Proteomes" id="UP000034407">
    <property type="component" value="Unassembled WGS sequence"/>
</dbReference>
<evidence type="ECO:0000313" key="2">
    <source>
        <dbReference type="EMBL" id="KKY02084.1"/>
    </source>
</evidence>
<comment type="caution">
    <text evidence="2">The sequence shown here is derived from an EMBL/GenBank/DDBJ whole genome shotgun (WGS) entry which is preliminary data.</text>
</comment>
<organism evidence="2 3">
    <name type="scientific">Paraclostridium benzoelyticum</name>
    <dbReference type="NCBI Taxonomy" id="1629550"/>
    <lineage>
        <taxon>Bacteria</taxon>
        <taxon>Bacillati</taxon>
        <taxon>Bacillota</taxon>
        <taxon>Clostridia</taxon>
        <taxon>Peptostreptococcales</taxon>
        <taxon>Peptostreptococcaceae</taxon>
        <taxon>Paraclostridium</taxon>
    </lineage>
</organism>
<sequence>MKKGRKILIGVIFILLVFIIVYLMIPYSPVKKEYRSIVGELFEVNKMPKSIITETDLKALPEVIQKYFIKNGYVGIESASIIKFDFKDVEFSMGVNKPNVKIDYTVYDFTKEPTRVALIDSKMFGIPFQGIDICKDGKATMKGILAKHIILFNTKFDIIDSSYLSECMMHPSLALQESITYKQIDDYSVEATIRKNGSKTTGTFYFNENYEMTHFVDEKRLSSDTNTYEKWSAVVSDYKVVNGVNRPTKFQAVWNFSDGDLVYFDSENMKISYE</sequence>
<dbReference type="EMBL" id="LBBT01000117">
    <property type="protein sequence ID" value="KKY02084.1"/>
    <property type="molecule type" value="Genomic_DNA"/>
</dbReference>
<evidence type="ECO:0000313" key="3">
    <source>
        <dbReference type="Proteomes" id="UP000034407"/>
    </source>
</evidence>
<keyword evidence="1" id="KW-1133">Transmembrane helix</keyword>
<dbReference type="OrthoDB" id="9786534at2"/>
<dbReference type="RefSeq" id="WP_046822343.1">
    <property type="nucleotide sequence ID" value="NZ_LBBT01000117.1"/>
</dbReference>
<gene>
    <name evidence="2" type="ORF">VN21_05065</name>
</gene>
<feature type="transmembrane region" description="Helical" evidence="1">
    <location>
        <begin position="7"/>
        <end position="25"/>
    </location>
</feature>
<evidence type="ECO:0000256" key="1">
    <source>
        <dbReference type="SAM" id="Phobius"/>
    </source>
</evidence>
<dbReference type="AlphaFoldDB" id="A0A0M3DKX0"/>
<dbReference type="PATRIC" id="fig|1629550.3.peg.490"/>
<dbReference type="Pfam" id="PF20181">
    <property type="entry name" value="DUF6544"/>
    <property type="match status" value="1"/>
</dbReference>
<keyword evidence="3" id="KW-1185">Reference proteome</keyword>
<name>A0A0M3DKX0_9FIRM</name>
<accession>A0A0M3DKX0</accession>
<keyword evidence="1" id="KW-0472">Membrane</keyword>
<keyword evidence="1" id="KW-0812">Transmembrane</keyword>
<protein>
    <submittedName>
        <fullName evidence="2">Uncharacterized protein</fullName>
    </submittedName>
</protein>
<reference evidence="2 3" key="1">
    <citation type="submission" date="2015-04" db="EMBL/GenBank/DDBJ databases">
        <title>Microcin producing Clostridium sp. JC272T.</title>
        <authorList>
            <person name="Jyothsna T."/>
            <person name="Sasikala C."/>
            <person name="Ramana C."/>
        </authorList>
    </citation>
    <scope>NUCLEOTIDE SEQUENCE [LARGE SCALE GENOMIC DNA]</scope>
    <source>
        <strain evidence="2 3">JC272</strain>
    </source>
</reference>